<sequence length="113" mass="12794">MNQLQSTGSGHLPSQTISNPKGNQPKLVSNDFEANFLGQQQTKAISLPFPTRTIQARKFKLDEELLQTFKKISKYAKFLKELCTHKRNKLKGDIEMGRNVFALIKSKQVSTLT</sequence>
<dbReference type="EMBL" id="QJKJ01001820">
    <property type="protein sequence ID" value="RDY05754.1"/>
    <property type="molecule type" value="Genomic_DNA"/>
</dbReference>
<feature type="compositionally biased region" description="Polar residues" evidence="1">
    <location>
        <begin position="1"/>
        <end position="22"/>
    </location>
</feature>
<dbReference type="AlphaFoldDB" id="A0A371HSU1"/>
<dbReference type="Proteomes" id="UP000257109">
    <property type="component" value="Unassembled WGS sequence"/>
</dbReference>
<feature type="non-terminal residue" evidence="2">
    <location>
        <position position="1"/>
    </location>
</feature>
<organism evidence="2 3">
    <name type="scientific">Mucuna pruriens</name>
    <name type="common">Velvet bean</name>
    <name type="synonym">Dolichos pruriens</name>
    <dbReference type="NCBI Taxonomy" id="157652"/>
    <lineage>
        <taxon>Eukaryota</taxon>
        <taxon>Viridiplantae</taxon>
        <taxon>Streptophyta</taxon>
        <taxon>Embryophyta</taxon>
        <taxon>Tracheophyta</taxon>
        <taxon>Spermatophyta</taxon>
        <taxon>Magnoliopsida</taxon>
        <taxon>eudicotyledons</taxon>
        <taxon>Gunneridae</taxon>
        <taxon>Pentapetalae</taxon>
        <taxon>rosids</taxon>
        <taxon>fabids</taxon>
        <taxon>Fabales</taxon>
        <taxon>Fabaceae</taxon>
        <taxon>Papilionoideae</taxon>
        <taxon>50 kb inversion clade</taxon>
        <taxon>NPAAA clade</taxon>
        <taxon>indigoferoid/millettioid clade</taxon>
        <taxon>Phaseoleae</taxon>
        <taxon>Mucuna</taxon>
    </lineage>
</organism>
<feature type="region of interest" description="Disordered" evidence="1">
    <location>
        <begin position="1"/>
        <end position="28"/>
    </location>
</feature>
<gene>
    <name evidence="2" type="ORF">CR513_10394</name>
</gene>
<name>A0A371HSU1_MUCPR</name>
<proteinExistence type="predicted"/>
<comment type="caution">
    <text evidence="2">The sequence shown here is derived from an EMBL/GenBank/DDBJ whole genome shotgun (WGS) entry which is preliminary data.</text>
</comment>
<keyword evidence="3" id="KW-1185">Reference proteome</keyword>
<reference evidence="2" key="1">
    <citation type="submission" date="2018-05" db="EMBL/GenBank/DDBJ databases">
        <title>Draft genome of Mucuna pruriens seed.</title>
        <authorList>
            <person name="Nnadi N.E."/>
            <person name="Vos R."/>
            <person name="Hasami M.H."/>
            <person name="Devisetty U.K."/>
            <person name="Aguiy J.C."/>
        </authorList>
    </citation>
    <scope>NUCLEOTIDE SEQUENCE [LARGE SCALE GENOMIC DNA]</scope>
    <source>
        <strain evidence="2">JCA_2017</strain>
    </source>
</reference>
<protein>
    <submittedName>
        <fullName evidence="2">Uncharacterized protein</fullName>
    </submittedName>
</protein>
<dbReference type="OrthoDB" id="1436830at2759"/>
<evidence type="ECO:0000256" key="1">
    <source>
        <dbReference type="SAM" id="MobiDB-lite"/>
    </source>
</evidence>
<evidence type="ECO:0000313" key="3">
    <source>
        <dbReference type="Proteomes" id="UP000257109"/>
    </source>
</evidence>
<evidence type="ECO:0000313" key="2">
    <source>
        <dbReference type="EMBL" id="RDY05754.1"/>
    </source>
</evidence>
<accession>A0A371HSU1</accession>